<dbReference type="PANTHER" id="PTHR48125">
    <property type="entry name" value="LP07818P1"/>
    <property type="match status" value="1"/>
</dbReference>
<feature type="region of interest" description="Disordered" evidence="3">
    <location>
        <begin position="121"/>
        <end position="168"/>
    </location>
</feature>
<feature type="region of interest" description="Disordered" evidence="3">
    <location>
        <begin position="51"/>
        <end position="86"/>
    </location>
</feature>
<dbReference type="InterPro" id="IPR013761">
    <property type="entry name" value="SAM/pointed_sf"/>
</dbReference>
<dbReference type="FunCoup" id="A0A0C3DNZ5">
    <property type="interactions" value="63"/>
</dbReference>
<feature type="compositionally biased region" description="Basic and acidic residues" evidence="3">
    <location>
        <begin position="180"/>
        <end position="189"/>
    </location>
</feature>
<feature type="compositionally biased region" description="Low complexity" evidence="3">
    <location>
        <begin position="1061"/>
        <end position="1071"/>
    </location>
</feature>
<feature type="domain" description="SH3" evidence="4">
    <location>
        <begin position="1"/>
        <end position="63"/>
    </location>
</feature>
<feature type="compositionally biased region" description="Polar residues" evidence="3">
    <location>
        <begin position="264"/>
        <end position="293"/>
    </location>
</feature>
<feature type="compositionally biased region" description="Low complexity" evidence="3">
    <location>
        <begin position="687"/>
        <end position="697"/>
    </location>
</feature>
<dbReference type="Pfam" id="PF07647">
    <property type="entry name" value="SAM_2"/>
    <property type="match status" value="1"/>
</dbReference>
<dbReference type="InParanoid" id="A0A0C3DNZ5"/>
<feature type="region of interest" description="Disordered" evidence="3">
    <location>
        <begin position="553"/>
        <end position="596"/>
    </location>
</feature>
<evidence type="ECO:0000256" key="1">
    <source>
        <dbReference type="ARBA" id="ARBA00022443"/>
    </source>
</evidence>
<reference evidence="8" key="2">
    <citation type="submission" date="2015-01" db="EMBL/GenBank/DDBJ databases">
        <title>Evolutionary Origins and Diversification of the Mycorrhizal Mutualists.</title>
        <authorList>
            <consortium name="DOE Joint Genome Institute"/>
            <consortium name="Mycorrhizal Genomics Consortium"/>
            <person name="Kohler A."/>
            <person name="Kuo A."/>
            <person name="Nagy L.G."/>
            <person name="Floudas D."/>
            <person name="Copeland A."/>
            <person name="Barry K.W."/>
            <person name="Cichocki N."/>
            <person name="Veneault-Fourrey C."/>
            <person name="LaButti K."/>
            <person name="Lindquist E.A."/>
            <person name="Lipzen A."/>
            <person name="Lundell T."/>
            <person name="Morin E."/>
            <person name="Murat C."/>
            <person name="Riley R."/>
            <person name="Ohm R."/>
            <person name="Sun H."/>
            <person name="Tunlid A."/>
            <person name="Henrissat B."/>
            <person name="Grigoriev I.V."/>
            <person name="Hibbett D.S."/>
            <person name="Martin F."/>
        </authorList>
    </citation>
    <scope>NUCLEOTIDE SEQUENCE [LARGE SCALE GENOMIC DNA]</scope>
    <source>
        <strain evidence="8">Foug A</strain>
    </source>
</reference>
<dbReference type="CDD" id="cd00174">
    <property type="entry name" value="SH3"/>
    <property type="match status" value="1"/>
</dbReference>
<organism evidence="7 8">
    <name type="scientific">Scleroderma citrinum Foug A</name>
    <dbReference type="NCBI Taxonomy" id="1036808"/>
    <lineage>
        <taxon>Eukaryota</taxon>
        <taxon>Fungi</taxon>
        <taxon>Dikarya</taxon>
        <taxon>Basidiomycota</taxon>
        <taxon>Agaricomycotina</taxon>
        <taxon>Agaricomycetes</taxon>
        <taxon>Agaricomycetidae</taxon>
        <taxon>Boletales</taxon>
        <taxon>Sclerodermatineae</taxon>
        <taxon>Sclerodermataceae</taxon>
        <taxon>Scleroderma</taxon>
    </lineage>
</organism>
<dbReference type="PROSITE" id="PS50105">
    <property type="entry name" value="SAM_DOMAIN"/>
    <property type="match status" value="1"/>
</dbReference>
<feature type="region of interest" description="Disordered" evidence="3">
    <location>
        <begin position="180"/>
        <end position="319"/>
    </location>
</feature>
<feature type="region of interest" description="Disordered" evidence="3">
    <location>
        <begin position="782"/>
        <end position="862"/>
    </location>
</feature>
<dbReference type="SUPFAM" id="SSF50729">
    <property type="entry name" value="PH domain-like"/>
    <property type="match status" value="1"/>
</dbReference>
<keyword evidence="1 2" id="KW-0728">SH3 domain</keyword>
<protein>
    <submittedName>
        <fullName evidence="7">Uncharacterized protein</fullName>
    </submittedName>
</protein>
<feature type="domain" description="SAM" evidence="6">
    <location>
        <begin position="411"/>
        <end position="476"/>
    </location>
</feature>
<keyword evidence="8" id="KW-1185">Reference proteome</keyword>
<dbReference type="PROSITE" id="PS50003">
    <property type="entry name" value="PH_DOMAIN"/>
    <property type="match status" value="1"/>
</dbReference>
<evidence type="ECO:0000259" key="5">
    <source>
        <dbReference type="PROSITE" id="PS50003"/>
    </source>
</evidence>
<dbReference type="InterPro" id="IPR036028">
    <property type="entry name" value="SH3-like_dom_sf"/>
</dbReference>
<dbReference type="InterPro" id="IPR001849">
    <property type="entry name" value="PH_domain"/>
</dbReference>
<sequence length="1229" mass="131659">MPEYVYALHDFLPENEDEISFRAGEPIEVIEKDDQFGDGWWQGQNLEGKAGLFPQSYTTPAVPNSVVSDPSKPLQESPDVPSFPGSDADFNVGVAIGAPGSVSGEVMKATMTDVQKAIEQLGGNDRDGTRSFSFASIRDGDTDDGTETDGEIGVANAGDGWHRSARDKLAQEARKVVEAKAAAEARDAALRSAPPIEVEMSDESEGEDDDSAFQHLQHMHFTREHPHIPEEDENEGVRNAAPRDLARKSSTATSSAILPREDLMSQQDVNQLPTTTEQSAARASSLPTLSSHSLADGKRSPSLLPTPTSPTPPSIESPIPIMPVSATLIPLPASPTPSAQVAMLVNGAREGREVPSGLPSPALTAGGSQRNSAQVSKNNTALFAAKPPQGALQPSPSEMEAEKKAIAPEEWSVEEVAEWLKSKGFGQDVCEKFIEQEITGDVLLELDINLLKAEIGIVAFGKRMRIANAIADLRRPPPTPLPETQAISPSPVQTPAHSHIQSLAPSVAQTYLYTHSRNGSISQSLNSPSFATSMAAAQAAAAAVAVPTSVLLSSSTHPESPRPESTASPVVPKRVSNLSSTGVSLKGSLRGPSVDGSGLGAAMERATLIGTTGLGLGLPRSGQLVTSPSDTALDRHGQGRADGSHAPTEDDRGALSDGETGPSSKPRRRLFGRSTESPTPGKDKAESLSVSKDGSSSLTASPKPKRVSSDDTSVSSRPSRKRGADTANKGSERLSLFGASFPSTIGKSRKPPPRITSTILDENVQAEKVKADKPSALSFSKLYRKPSARPSTSDGLSNGLRFGSDANDHNNREKEKERFPRSPIEEAFGSKDSNSRDSMALSRRSRTLSTSGDVKPVIRSPTTLAPGKSVIEQIGDADHNGWMRKKGDHYNTWKLRYFVIKGPHLYILRSQNRTETKIKGYINVTGYKVIADEKIDPGRYGFRIVHETDKMHCFSSEEQLIVREWMKAIMKATIGRDYSKPVVSSVNIPTIPLAVAQAMNPAPRPPSPTARDAMQKALRRENTNQLSTRDARVLMGIPSVDNAEAESQPSGNDVMVISQATGDTGDTGTMGSNASTPRLSKLAPPRPSRENRRTTTSSDEGSIDLINWANSHLPQSLQVVDPAGPLFGGLGILRLAEAVVGKSTSPPVADSAFPSGPSDDKLEGLFRLFDFLLDNDVKVDSVSINDVRQGKRDKIVLLLKALKAWEDRRKDILRSMGHGSQRHERTALR</sequence>
<accession>A0A0C3DNZ5</accession>
<feature type="compositionally biased region" description="Acidic residues" evidence="3">
    <location>
        <begin position="141"/>
        <end position="150"/>
    </location>
</feature>
<evidence type="ECO:0000313" key="7">
    <source>
        <dbReference type="EMBL" id="KIM57939.1"/>
    </source>
</evidence>
<feature type="domain" description="PH" evidence="5">
    <location>
        <begin position="876"/>
        <end position="974"/>
    </location>
</feature>
<reference evidence="7 8" key="1">
    <citation type="submission" date="2014-04" db="EMBL/GenBank/DDBJ databases">
        <authorList>
            <consortium name="DOE Joint Genome Institute"/>
            <person name="Kuo A."/>
            <person name="Kohler A."/>
            <person name="Nagy L.G."/>
            <person name="Floudas D."/>
            <person name="Copeland A."/>
            <person name="Barry K.W."/>
            <person name="Cichocki N."/>
            <person name="Veneault-Fourrey C."/>
            <person name="LaButti K."/>
            <person name="Lindquist E.A."/>
            <person name="Lipzen A."/>
            <person name="Lundell T."/>
            <person name="Morin E."/>
            <person name="Murat C."/>
            <person name="Sun H."/>
            <person name="Tunlid A."/>
            <person name="Henrissat B."/>
            <person name="Grigoriev I.V."/>
            <person name="Hibbett D.S."/>
            <person name="Martin F."/>
            <person name="Nordberg H.P."/>
            <person name="Cantor M.N."/>
            <person name="Hua S.X."/>
        </authorList>
    </citation>
    <scope>NUCLEOTIDE SEQUENCE [LARGE SCALE GENOMIC DNA]</scope>
    <source>
        <strain evidence="7 8">Foug A</strain>
    </source>
</reference>
<dbReference type="SMART" id="SM00326">
    <property type="entry name" value="SH3"/>
    <property type="match status" value="1"/>
</dbReference>
<feature type="compositionally biased region" description="Basic and acidic residues" evidence="3">
    <location>
        <begin position="632"/>
        <end position="654"/>
    </location>
</feature>
<name>A0A0C3DNZ5_9AGAM</name>
<dbReference type="SMART" id="SM00233">
    <property type="entry name" value="PH"/>
    <property type="match status" value="1"/>
</dbReference>
<feature type="region of interest" description="Disordered" evidence="3">
    <location>
        <begin position="1058"/>
        <end position="1101"/>
    </location>
</feature>
<dbReference type="OrthoDB" id="73680at2759"/>
<dbReference type="PANTHER" id="PTHR48125:SF10">
    <property type="entry name" value="OS12G0136300 PROTEIN"/>
    <property type="match status" value="1"/>
</dbReference>
<dbReference type="EMBL" id="KN822093">
    <property type="protein sequence ID" value="KIM57939.1"/>
    <property type="molecule type" value="Genomic_DNA"/>
</dbReference>
<dbReference type="PRINTS" id="PR00452">
    <property type="entry name" value="SH3DOMAIN"/>
</dbReference>
<evidence type="ECO:0000259" key="6">
    <source>
        <dbReference type="PROSITE" id="PS50105"/>
    </source>
</evidence>
<dbReference type="SUPFAM" id="SSF47769">
    <property type="entry name" value="SAM/Pointed domain"/>
    <property type="match status" value="1"/>
</dbReference>
<evidence type="ECO:0000256" key="3">
    <source>
        <dbReference type="SAM" id="MobiDB-lite"/>
    </source>
</evidence>
<dbReference type="STRING" id="1036808.A0A0C3DNZ5"/>
<dbReference type="Proteomes" id="UP000053989">
    <property type="component" value="Unassembled WGS sequence"/>
</dbReference>
<dbReference type="Gene3D" id="1.10.150.50">
    <property type="entry name" value="Transcription Factor, Ets-1"/>
    <property type="match status" value="1"/>
</dbReference>
<dbReference type="Gene3D" id="2.30.29.30">
    <property type="entry name" value="Pleckstrin-homology domain (PH domain)/Phosphotyrosine-binding domain (PTB)"/>
    <property type="match status" value="1"/>
</dbReference>
<dbReference type="AlphaFoldDB" id="A0A0C3DNZ5"/>
<feature type="region of interest" description="Disordered" evidence="3">
    <location>
        <begin position="614"/>
        <end position="761"/>
    </location>
</feature>
<dbReference type="Gene3D" id="2.30.30.40">
    <property type="entry name" value="SH3 Domains"/>
    <property type="match status" value="1"/>
</dbReference>
<dbReference type="Pfam" id="PF00018">
    <property type="entry name" value="SH3_1"/>
    <property type="match status" value="1"/>
</dbReference>
<dbReference type="HOGENOM" id="CLU_007858_0_0_1"/>
<dbReference type="InterPro" id="IPR001660">
    <property type="entry name" value="SAM"/>
</dbReference>
<gene>
    <name evidence="7" type="ORF">SCLCIDRAFT_1218990</name>
</gene>
<dbReference type="SMART" id="SM00454">
    <property type="entry name" value="SAM"/>
    <property type="match status" value="1"/>
</dbReference>
<evidence type="ECO:0000259" key="4">
    <source>
        <dbReference type="PROSITE" id="PS50002"/>
    </source>
</evidence>
<feature type="compositionally biased region" description="Polar residues" evidence="3">
    <location>
        <begin position="55"/>
        <end position="68"/>
    </location>
</feature>
<dbReference type="Pfam" id="PF00169">
    <property type="entry name" value="PH"/>
    <property type="match status" value="1"/>
</dbReference>
<evidence type="ECO:0000313" key="8">
    <source>
        <dbReference type="Proteomes" id="UP000053989"/>
    </source>
</evidence>
<feature type="compositionally biased region" description="Basic and acidic residues" evidence="3">
    <location>
        <begin position="806"/>
        <end position="824"/>
    </location>
</feature>
<feature type="region of interest" description="Disordered" evidence="3">
    <location>
        <begin position="351"/>
        <end position="371"/>
    </location>
</feature>
<dbReference type="SUPFAM" id="SSF50044">
    <property type="entry name" value="SH3-domain"/>
    <property type="match status" value="1"/>
</dbReference>
<proteinExistence type="predicted"/>
<dbReference type="InterPro" id="IPR001452">
    <property type="entry name" value="SH3_domain"/>
</dbReference>
<dbReference type="CDD" id="cd13316">
    <property type="entry name" value="PH_Boi"/>
    <property type="match status" value="1"/>
</dbReference>
<dbReference type="InterPro" id="IPR011993">
    <property type="entry name" value="PH-like_dom_sf"/>
</dbReference>
<feature type="compositionally biased region" description="Acidic residues" evidence="3">
    <location>
        <begin position="199"/>
        <end position="211"/>
    </location>
</feature>
<evidence type="ECO:0000256" key="2">
    <source>
        <dbReference type="PROSITE-ProRule" id="PRU00192"/>
    </source>
</evidence>
<dbReference type="PROSITE" id="PS50002">
    <property type="entry name" value="SH3"/>
    <property type="match status" value="1"/>
</dbReference>
<dbReference type="CDD" id="cd09535">
    <property type="entry name" value="SAM_BOI-like_fungal"/>
    <property type="match status" value="1"/>
</dbReference>